<reference evidence="7 8" key="1">
    <citation type="submission" date="2016-10" db="EMBL/GenBank/DDBJ databases">
        <authorList>
            <person name="de Groot N.N."/>
        </authorList>
    </citation>
    <scope>NUCLEOTIDE SEQUENCE [LARGE SCALE GENOMIC DNA]</scope>
    <source>
        <strain evidence="7 8">DSM 12271</strain>
    </source>
</reference>
<keyword evidence="4" id="KW-1133">Transmembrane helix</keyword>
<dbReference type="Pfam" id="PF12729">
    <property type="entry name" value="4HB_MCP_1"/>
    <property type="match status" value="1"/>
</dbReference>
<evidence type="ECO:0000256" key="2">
    <source>
        <dbReference type="ARBA" id="ARBA00029447"/>
    </source>
</evidence>
<sequence length="567" mass="62376">MLNKISVKTKLLTSVLITSILTIVIGSVSVVNLSKVNDNLKITYNDSLTNISTLADIKQSLTNIKAYLSEMVYSDSNDKSVYTYMDAEQKSLHTLMDQGDKIEMSKNEADIWSTYKTALEKYDKNNSEIVNLCNEDRKDEALELFKDFGSQQSSLFSSLNGIISLKKITAKNLFDNSQKIYNETNLYTIILVSACILISLFICIINYIAISSGLKECLSFAKSLSDGDLTQHISLKGRDEFSKLCKSLNNAGENINSMIKTILDNASELSASSEQLSASVEEISATLTTINESSYTIKELSADSSNSADKVQNILNSINSQINLLSNTAKEGLNVSHNIEERAVSIKKKGEDSIKNTETLYKTKEVNLIKAIQDGKVVSQVKDLISIISSIADETKLLALNATIESARAGEHGRGFGVVAEEVRKLSEETSTIAKDISNIIIKTNNSFNNLTENTEEIIKFMDKQVTPQFNLLLESGNNYGEDAKFMKILSSNLNSLSDELKEIISMATEVISDMMVTSENSANNSTSIVDGVNETHKTIEEISISAQSQAELAQNLASLVQNFKIK</sequence>
<feature type="domain" description="HAMP" evidence="6">
    <location>
        <begin position="208"/>
        <end position="260"/>
    </location>
</feature>
<keyword evidence="1 3" id="KW-0807">Transducer</keyword>
<dbReference type="PRINTS" id="PR00260">
    <property type="entry name" value="CHEMTRNSDUCR"/>
</dbReference>
<dbReference type="InterPro" id="IPR003660">
    <property type="entry name" value="HAMP_dom"/>
</dbReference>
<dbReference type="Gene3D" id="1.10.287.950">
    <property type="entry name" value="Methyl-accepting chemotaxis protein"/>
    <property type="match status" value="1"/>
</dbReference>
<keyword evidence="4" id="KW-0812">Transmembrane</keyword>
<evidence type="ECO:0000259" key="6">
    <source>
        <dbReference type="PROSITE" id="PS50885"/>
    </source>
</evidence>
<dbReference type="InterPro" id="IPR004090">
    <property type="entry name" value="Chemotax_Me-accpt_rcpt"/>
</dbReference>
<dbReference type="STRING" id="84698.SAMN04488528_1003146"/>
<protein>
    <submittedName>
        <fullName evidence="7">Methyl-accepting chemotaxis protein</fullName>
    </submittedName>
</protein>
<feature type="domain" description="Methyl-accepting transducer" evidence="5">
    <location>
        <begin position="279"/>
        <end position="565"/>
    </location>
</feature>
<evidence type="ECO:0000313" key="7">
    <source>
        <dbReference type="EMBL" id="SFA81727.1"/>
    </source>
</evidence>
<dbReference type="AlphaFoldDB" id="A0A1I0W086"/>
<dbReference type="CDD" id="cd06225">
    <property type="entry name" value="HAMP"/>
    <property type="match status" value="1"/>
</dbReference>
<dbReference type="InterPro" id="IPR004089">
    <property type="entry name" value="MCPsignal_dom"/>
</dbReference>
<evidence type="ECO:0000256" key="1">
    <source>
        <dbReference type="ARBA" id="ARBA00023224"/>
    </source>
</evidence>
<dbReference type="Pfam" id="PF00672">
    <property type="entry name" value="HAMP"/>
    <property type="match status" value="1"/>
</dbReference>
<organism evidence="7 8">
    <name type="scientific">Clostridium frigidicarnis</name>
    <dbReference type="NCBI Taxonomy" id="84698"/>
    <lineage>
        <taxon>Bacteria</taxon>
        <taxon>Bacillati</taxon>
        <taxon>Bacillota</taxon>
        <taxon>Clostridia</taxon>
        <taxon>Eubacteriales</taxon>
        <taxon>Clostridiaceae</taxon>
        <taxon>Clostridium</taxon>
    </lineage>
</organism>
<dbReference type="SUPFAM" id="SSF58104">
    <property type="entry name" value="Methyl-accepting chemotaxis protein (MCP) signaling domain"/>
    <property type="match status" value="1"/>
</dbReference>
<dbReference type="PANTHER" id="PTHR32089">
    <property type="entry name" value="METHYL-ACCEPTING CHEMOTAXIS PROTEIN MCPB"/>
    <property type="match status" value="1"/>
</dbReference>
<evidence type="ECO:0000259" key="5">
    <source>
        <dbReference type="PROSITE" id="PS50111"/>
    </source>
</evidence>
<dbReference type="InterPro" id="IPR024478">
    <property type="entry name" value="HlyB_4HB_MCP"/>
</dbReference>
<dbReference type="Proteomes" id="UP000198619">
    <property type="component" value="Unassembled WGS sequence"/>
</dbReference>
<dbReference type="PROSITE" id="PS50885">
    <property type="entry name" value="HAMP"/>
    <property type="match status" value="1"/>
</dbReference>
<dbReference type="PANTHER" id="PTHR32089:SF112">
    <property type="entry name" value="LYSOZYME-LIKE PROTEIN-RELATED"/>
    <property type="match status" value="1"/>
</dbReference>
<dbReference type="Pfam" id="PF00015">
    <property type="entry name" value="MCPsignal"/>
    <property type="match status" value="1"/>
</dbReference>
<dbReference type="SMART" id="SM00283">
    <property type="entry name" value="MA"/>
    <property type="match status" value="1"/>
</dbReference>
<evidence type="ECO:0000256" key="3">
    <source>
        <dbReference type="PROSITE-ProRule" id="PRU00284"/>
    </source>
</evidence>
<dbReference type="GO" id="GO:0006935">
    <property type="term" value="P:chemotaxis"/>
    <property type="evidence" value="ECO:0007669"/>
    <property type="project" value="InterPro"/>
</dbReference>
<gene>
    <name evidence="7" type="ORF">SAMN04488528_1003146</name>
</gene>
<dbReference type="EMBL" id="FOKI01000003">
    <property type="protein sequence ID" value="SFA81727.1"/>
    <property type="molecule type" value="Genomic_DNA"/>
</dbReference>
<dbReference type="GO" id="GO:0004888">
    <property type="term" value="F:transmembrane signaling receptor activity"/>
    <property type="evidence" value="ECO:0007669"/>
    <property type="project" value="InterPro"/>
</dbReference>
<dbReference type="GO" id="GO:0007165">
    <property type="term" value="P:signal transduction"/>
    <property type="evidence" value="ECO:0007669"/>
    <property type="project" value="UniProtKB-KW"/>
</dbReference>
<comment type="similarity">
    <text evidence="2">Belongs to the methyl-accepting chemotaxis (MCP) protein family.</text>
</comment>
<dbReference type="PROSITE" id="PS50111">
    <property type="entry name" value="CHEMOTAXIS_TRANSDUC_2"/>
    <property type="match status" value="1"/>
</dbReference>
<proteinExistence type="inferred from homology"/>
<evidence type="ECO:0000256" key="4">
    <source>
        <dbReference type="SAM" id="Phobius"/>
    </source>
</evidence>
<dbReference type="RefSeq" id="WP_090038718.1">
    <property type="nucleotide sequence ID" value="NZ_FOKI01000003.1"/>
</dbReference>
<evidence type="ECO:0000313" key="8">
    <source>
        <dbReference type="Proteomes" id="UP000198619"/>
    </source>
</evidence>
<dbReference type="GO" id="GO:0016020">
    <property type="term" value="C:membrane"/>
    <property type="evidence" value="ECO:0007669"/>
    <property type="project" value="InterPro"/>
</dbReference>
<dbReference type="OrthoDB" id="1887545at2"/>
<keyword evidence="8" id="KW-1185">Reference proteome</keyword>
<feature type="transmembrane region" description="Helical" evidence="4">
    <location>
        <begin position="186"/>
        <end position="209"/>
    </location>
</feature>
<feature type="transmembrane region" description="Helical" evidence="4">
    <location>
        <begin position="12"/>
        <end position="33"/>
    </location>
</feature>
<accession>A0A1I0W086</accession>
<keyword evidence="4" id="KW-0472">Membrane</keyword>
<name>A0A1I0W086_9CLOT</name>